<dbReference type="PROSITE" id="PS51782">
    <property type="entry name" value="LYSM"/>
    <property type="match status" value="1"/>
</dbReference>
<dbReference type="RefSeq" id="WP_224143949.1">
    <property type="nucleotide sequence ID" value="NZ_CBCPIF010000001.1"/>
</dbReference>
<feature type="compositionally biased region" description="Low complexity" evidence="1">
    <location>
        <begin position="142"/>
        <end position="180"/>
    </location>
</feature>
<evidence type="ECO:0000313" key="3">
    <source>
        <dbReference type="EMBL" id="MBZ5961751.1"/>
    </source>
</evidence>
<proteinExistence type="predicted"/>
<dbReference type="Proteomes" id="UP000752647">
    <property type="component" value="Unassembled WGS sequence"/>
</dbReference>
<dbReference type="AlphaFoldDB" id="A0A9Q3SU50"/>
<dbReference type="InterPro" id="IPR036779">
    <property type="entry name" value="LysM_dom_sf"/>
</dbReference>
<dbReference type="InterPro" id="IPR018392">
    <property type="entry name" value="LysM"/>
</dbReference>
<reference evidence="3" key="1">
    <citation type="submission" date="2021-05" db="EMBL/GenBank/DDBJ databases">
        <title>Pangenome of Leuconostoc gelidum warrants species status for Leuconostoc gelidum subsp. gasicomitatum.</title>
        <authorList>
            <person name="Johansson P."/>
            <person name="Sade E."/>
            <person name="Hultman J."/>
            <person name="Auvinen P."/>
            <person name="Bjorkroth J."/>
        </authorList>
    </citation>
    <scope>NUCLEOTIDE SEQUENCE</scope>
    <source>
        <strain evidence="3">A.21.4</strain>
    </source>
</reference>
<feature type="region of interest" description="Disordered" evidence="1">
    <location>
        <begin position="142"/>
        <end position="327"/>
    </location>
</feature>
<name>A0A9Q3SU50_9LACO</name>
<organism evidence="3 4">
    <name type="scientific">Leuconostoc gasicomitatum</name>
    <dbReference type="NCBI Taxonomy" id="115778"/>
    <lineage>
        <taxon>Bacteria</taxon>
        <taxon>Bacillati</taxon>
        <taxon>Bacillota</taxon>
        <taxon>Bacilli</taxon>
        <taxon>Lactobacillales</taxon>
        <taxon>Lactobacillaceae</taxon>
        <taxon>Leuconostoc</taxon>
        <taxon>Leuconostoc gelidum group</taxon>
    </lineage>
</organism>
<evidence type="ECO:0000259" key="2">
    <source>
        <dbReference type="PROSITE" id="PS51782"/>
    </source>
</evidence>
<accession>A0A9Q3SU50</accession>
<dbReference type="Pfam" id="PF01476">
    <property type="entry name" value="LysM"/>
    <property type="match status" value="1"/>
</dbReference>
<feature type="compositionally biased region" description="Low complexity" evidence="1">
    <location>
        <begin position="217"/>
        <end position="236"/>
    </location>
</feature>
<dbReference type="Gene3D" id="3.10.350.10">
    <property type="entry name" value="LysM domain"/>
    <property type="match status" value="1"/>
</dbReference>
<dbReference type="EMBL" id="JAHBFI010000001">
    <property type="protein sequence ID" value="MBZ5961751.1"/>
    <property type="molecule type" value="Genomic_DNA"/>
</dbReference>
<dbReference type="CDD" id="cd00118">
    <property type="entry name" value="LysM"/>
    <property type="match status" value="1"/>
</dbReference>
<evidence type="ECO:0000256" key="1">
    <source>
        <dbReference type="SAM" id="MobiDB-lite"/>
    </source>
</evidence>
<gene>
    <name evidence="3" type="ORF">KIJ12_00985</name>
</gene>
<feature type="domain" description="LysM" evidence="2">
    <location>
        <begin position="77"/>
        <end position="121"/>
    </location>
</feature>
<sequence>MKEQTWKLVKVGKYLVSAGIVALIIGGHAVAMASTSEASGVLNQEPTTKLASNTWFANSADTVKHNIADQKKSADLDNYEVQWGDTLSTISEASGVSVTDLSARYGITNVDRIYAGVTLSHQKDYSGSAIIANAGQSVSTDATQATTDAQSTNSATQATTDAQSTNGATQATTGAQSTNNGSGVNQADAGSAVNPINPDTGTDAPNGSYFDNDGWNTPSSTDSATSTDKGSSASTDNGSGVNHAPAGSAENPINPDTGTDAPNGSYFDNDGWNTPSSNGAEMSNGSATSSDNGSGINHAPAGSAKNPIDPDTGTAAPNGAYFDNSIW</sequence>
<feature type="compositionally biased region" description="Polar residues" evidence="1">
    <location>
        <begin position="271"/>
        <end position="295"/>
    </location>
</feature>
<protein>
    <recommendedName>
        <fullName evidence="2">LysM domain-containing protein</fullName>
    </recommendedName>
</protein>
<evidence type="ECO:0000313" key="4">
    <source>
        <dbReference type="Proteomes" id="UP000752647"/>
    </source>
</evidence>
<comment type="caution">
    <text evidence="3">The sequence shown here is derived from an EMBL/GenBank/DDBJ whole genome shotgun (WGS) entry which is preliminary data.</text>
</comment>